<protein>
    <submittedName>
        <fullName evidence="1">Uncharacterized protein</fullName>
    </submittedName>
</protein>
<dbReference type="PATRIC" id="fig|1240678.4.peg.2678"/>
<dbReference type="AlphaFoldDB" id="A0A0D7CMT4"/>
<dbReference type="Proteomes" id="UP000032458">
    <property type="component" value="Unassembled WGS sequence"/>
</dbReference>
<comment type="caution">
    <text evidence="1">The sequence shown here is derived from an EMBL/GenBank/DDBJ whole genome shotgun (WGS) entry which is preliminary data.</text>
</comment>
<reference evidence="1 2" key="1">
    <citation type="submission" date="2014-09" db="EMBL/GenBank/DDBJ databases">
        <title>Draft genome sequence of Streptomyces natalensis ATCC 27448, producer of the antifungal pimaricin.</title>
        <authorList>
            <person name="Mendes M.V."/>
            <person name="Beites T."/>
            <person name="Pires S."/>
            <person name="Santos C.L."/>
            <person name="Moradas-Ferreira P."/>
        </authorList>
    </citation>
    <scope>NUCLEOTIDE SEQUENCE [LARGE SCALE GENOMIC DNA]</scope>
    <source>
        <strain evidence="1 2">ATCC 27448</strain>
    </source>
</reference>
<organism evidence="1 2">
    <name type="scientific">Streptomyces natalensis ATCC 27448</name>
    <dbReference type="NCBI Taxonomy" id="1240678"/>
    <lineage>
        <taxon>Bacteria</taxon>
        <taxon>Bacillati</taxon>
        <taxon>Actinomycetota</taxon>
        <taxon>Actinomycetes</taxon>
        <taxon>Kitasatosporales</taxon>
        <taxon>Streptomycetaceae</taxon>
        <taxon>Streptomyces</taxon>
    </lineage>
</organism>
<evidence type="ECO:0000313" key="2">
    <source>
        <dbReference type="Proteomes" id="UP000032458"/>
    </source>
</evidence>
<proteinExistence type="predicted"/>
<name>A0A0D7CMT4_9ACTN</name>
<sequence>MTQSGGAAEQLAETIRGLHMGELERPEAVRPGDVWHVPVGRIVEWEPDEINIRLNELHAESPGLLELDGYRPILTETVVACPSCSNDERLTIRGVWGEPAEYVCPCGHEWPCRARLLQEAIVSTLSQHGPDSIRRSDAS</sequence>
<evidence type="ECO:0000313" key="1">
    <source>
        <dbReference type="EMBL" id="KIZ17376.1"/>
    </source>
</evidence>
<keyword evidence="2" id="KW-1185">Reference proteome</keyword>
<accession>A0A0D7CMT4</accession>
<dbReference type="RefSeq" id="WP_030068257.1">
    <property type="nucleotide sequence ID" value="NZ_JRKI01000018.1"/>
</dbReference>
<gene>
    <name evidence="1" type="ORF">SNA_12740</name>
</gene>
<dbReference type="EMBL" id="JRKI01000018">
    <property type="protein sequence ID" value="KIZ17376.1"/>
    <property type="molecule type" value="Genomic_DNA"/>
</dbReference>